<dbReference type="OrthoDB" id="258392at2759"/>
<evidence type="ECO:0000256" key="5">
    <source>
        <dbReference type="ARBA" id="ARBA00022801"/>
    </source>
</evidence>
<keyword evidence="4 8" id="KW-0732">Signal</keyword>
<sequence>MDRAVIVLCVPVLLLVVGAEARSSDASQTLELVQVLFRHGDRSPVDAYPTDRYQEDFWPQGFGQLTQEGMRQHYELGHFFRKQYIGTHFLSANYSRNQIVIWSTDVDRTLMSAAVDLAGFFPPTGRQVWNSSLLWQPIPVHTMPESEDYYLSYSADCPKYTHLQNESLRGEEYVNMSNKYKKYLERLNTNSGFNGSVEITNIYTVADPLRIERLKKLTLPKWTNETGFWDTLTFLFTYAMEQLFDSTAKAQLRGGPLLGLMIKNMKEWIEAKDTEDLVRFHMYSADSCLLLC</sequence>
<evidence type="ECO:0000256" key="8">
    <source>
        <dbReference type="SAM" id="SignalP"/>
    </source>
</evidence>
<dbReference type="PROSITE" id="PS00616">
    <property type="entry name" value="HIS_ACID_PHOSPHAT_1"/>
    <property type="match status" value="1"/>
</dbReference>
<name>A0A9Q1BT48_HOLLE</name>
<dbReference type="CDD" id="cd07061">
    <property type="entry name" value="HP_HAP_like"/>
    <property type="match status" value="1"/>
</dbReference>
<evidence type="ECO:0000313" key="9">
    <source>
        <dbReference type="EMBL" id="KAJ8032091.1"/>
    </source>
</evidence>
<dbReference type="InterPro" id="IPR000560">
    <property type="entry name" value="His_Pase_clade-2"/>
</dbReference>
<comment type="caution">
    <text evidence="9">The sequence shown here is derived from an EMBL/GenBank/DDBJ whole genome shotgun (WGS) entry which is preliminary data.</text>
</comment>
<evidence type="ECO:0000256" key="3">
    <source>
        <dbReference type="ARBA" id="ARBA00012646"/>
    </source>
</evidence>
<evidence type="ECO:0000256" key="1">
    <source>
        <dbReference type="ARBA" id="ARBA00000032"/>
    </source>
</evidence>
<keyword evidence="6" id="KW-1015">Disulfide bond</keyword>
<gene>
    <name evidence="9" type="ORF">HOLleu_25510</name>
</gene>
<evidence type="ECO:0000256" key="7">
    <source>
        <dbReference type="ARBA" id="ARBA00023180"/>
    </source>
</evidence>
<dbReference type="Proteomes" id="UP001152320">
    <property type="component" value="Chromosome 12"/>
</dbReference>
<keyword evidence="5" id="KW-0378">Hydrolase</keyword>
<dbReference type="PANTHER" id="PTHR11567">
    <property type="entry name" value="ACID PHOSPHATASE-RELATED"/>
    <property type="match status" value="1"/>
</dbReference>
<reference evidence="9" key="1">
    <citation type="submission" date="2021-10" db="EMBL/GenBank/DDBJ databases">
        <title>Tropical sea cucumber genome reveals ecological adaptation and Cuvierian tubules defense mechanism.</title>
        <authorList>
            <person name="Chen T."/>
        </authorList>
    </citation>
    <scope>NUCLEOTIDE SEQUENCE</scope>
    <source>
        <strain evidence="9">Nanhai2018</strain>
        <tissue evidence="9">Muscle</tissue>
    </source>
</reference>
<evidence type="ECO:0000313" key="10">
    <source>
        <dbReference type="Proteomes" id="UP001152320"/>
    </source>
</evidence>
<feature type="chain" id="PRO_5040122967" description="acid phosphatase" evidence="8">
    <location>
        <begin position="22"/>
        <end position="292"/>
    </location>
</feature>
<dbReference type="InterPro" id="IPR033379">
    <property type="entry name" value="Acid_Pase_AS"/>
</dbReference>
<comment type="similarity">
    <text evidence="2">Belongs to the histidine acid phosphatase family.</text>
</comment>
<comment type="catalytic activity">
    <reaction evidence="1">
        <text>a phosphate monoester + H2O = an alcohol + phosphate</text>
        <dbReference type="Rhea" id="RHEA:15017"/>
        <dbReference type="ChEBI" id="CHEBI:15377"/>
        <dbReference type="ChEBI" id="CHEBI:30879"/>
        <dbReference type="ChEBI" id="CHEBI:43474"/>
        <dbReference type="ChEBI" id="CHEBI:67140"/>
        <dbReference type="EC" id="3.1.3.2"/>
    </reaction>
</comment>
<dbReference type="Pfam" id="PF00328">
    <property type="entry name" value="His_Phos_2"/>
    <property type="match status" value="1"/>
</dbReference>
<keyword evidence="10" id="KW-1185">Reference proteome</keyword>
<keyword evidence="7" id="KW-0325">Glycoprotein</keyword>
<dbReference type="SUPFAM" id="SSF53254">
    <property type="entry name" value="Phosphoglycerate mutase-like"/>
    <property type="match status" value="1"/>
</dbReference>
<evidence type="ECO:0000256" key="2">
    <source>
        <dbReference type="ARBA" id="ARBA00005375"/>
    </source>
</evidence>
<dbReference type="PANTHER" id="PTHR11567:SF211">
    <property type="entry name" value="PROSTATIC ACID PHOSPHATASE"/>
    <property type="match status" value="1"/>
</dbReference>
<accession>A0A9Q1BT48</accession>
<dbReference type="EMBL" id="JAIZAY010000012">
    <property type="protein sequence ID" value="KAJ8032091.1"/>
    <property type="molecule type" value="Genomic_DNA"/>
</dbReference>
<dbReference type="EC" id="3.1.3.2" evidence="3"/>
<dbReference type="InterPro" id="IPR029033">
    <property type="entry name" value="His_PPase_superfam"/>
</dbReference>
<evidence type="ECO:0000256" key="4">
    <source>
        <dbReference type="ARBA" id="ARBA00022729"/>
    </source>
</evidence>
<organism evidence="9 10">
    <name type="scientific">Holothuria leucospilota</name>
    <name type="common">Black long sea cucumber</name>
    <name type="synonym">Mertensiothuria leucospilota</name>
    <dbReference type="NCBI Taxonomy" id="206669"/>
    <lineage>
        <taxon>Eukaryota</taxon>
        <taxon>Metazoa</taxon>
        <taxon>Echinodermata</taxon>
        <taxon>Eleutherozoa</taxon>
        <taxon>Echinozoa</taxon>
        <taxon>Holothuroidea</taxon>
        <taxon>Aspidochirotacea</taxon>
        <taxon>Aspidochirotida</taxon>
        <taxon>Holothuriidae</taxon>
        <taxon>Holothuria</taxon>
    </lineage>
</organism>
<protein>
    <recommendedName>
        <fullName evidence="3">acid phosphatase</fullName>
        <ecNumber evidence="3">3.1.3.2</ecNumber>
    </recommendedName>
</protein>
<dbReference type="AlphaFoldDB" id="A0A9Q1BT48"/>
<dbReference type="InterPro" id="IPR050645">
    <property type="entry name" value="Histidine_acid_phosphatase"/>
</dbReference>
<feature type="signal peptide" evidence="8">
    <location>
        <begin position="1"/>
        <end position="21"/>
    </location>
</feature>
<evidence type="ECO:0000256" key="6">
    <source>
        <dbReference type="ARBA" id="ARBA00023157"/>
    </source>
</evidence>
<dbReference type="GO" id="GO:0003993">
    <property type="term" value="F:acid phosphatase activity"/>
    <property type="evidence" value="ECO:0007669"/>
    <property type="project" value="UniProtKB-EC"/>
</dbReference>
<proteinExistence type="inferred from homology"/>
<dbReference type="Gene3D" id="3.40.50.1240">
    <property type="entry name" value="Phosphoglycerate mutase-like"/>
    <property type="match status" value="1"/>
</dbReference>